<reference evidence="1" key="1">
    <citation type="submission" date="2021-10" db="EMBL/GenBank/DDBJ databases">
        <title>Tropical sea cucumber genome reveals ecological adaptation and Cuvierian tubules defense mechanism.</title>
        <authorList>
            <person name="Chen T."/>
        </authorList>
    </citation>
    <scope>NUCLEOTIDE SEQUENCE</scope>
    <source>
        <strain evidence="1">Nanhai2018</strain>
        <tissue evidence="1">Muscle</tissue>
    </source>
</reference>
<keyword evidence="2" id="KW-1185">Reference proteome</keyword>
<dbReference type="AlphaFoldDB" id="A0A9Q1BFF0"/>
<name>A0A9Q1BFF0_HOLLE</name>
<proteinExistence type="predicted"/>
<comment type="caution">
    <text evidence="1">The sequence shown here is derived from an EMBL/GenBank/DDBJ whole genome shotgun (WGS) entry which is preliminary data.</text>
</comment>
<gene>
    <name evidence="1" type="ORF">HOLleu_38303</name>
</gene>
<protein>
    <submittedName>
        <fullName evidence="1">Uncharacterized protein</fullName>
    </submittedName>
</protein>
<accession>A0A9Q1BFF0</accession>
<evidence type="ECO:0000313" key="2">
    <source>
        <dbReference type="Proteomes" id="UP001152320"/>
    </source>
</evidence>
<organism evidence="1 2">
    <name type="scientific">Holothuria leucospilota</name>
    <name type="common">Black long sea cucumber</name>
    <name type="synonym">Mertensiothuria leucospilota</name>
    <dbReference type="NCBI Taxonomy" id="206669"/>
    <lineage>
        <taxon>Eukaryota</taxon>
        <taxon>Metazoa</taxon>
        <taxon>Echinodermata</taxon>
        <taxon>Eleutherozoa</taxon>
        <taxon>Echinozoa</taxon>
        <taxon>Holothuroidea</taxon>
        <taxon>Aspidochirotacea</taxon>
        <taxon>Aspidochirotida</taxon>
        <taxon>Holothuriidae</taxon>
        <taxon>Holothuria</taxon>
    </lineage>
</organism>
<dbReference type="OrthoDB" id="10063284at2759"/>
<sequence length="195" mass="22255">MAGSKSGVHQRILEKNNLAGFCDNHLLNLVGVHAAKQDTVWSHSLEQLNLSTCSFPVSHSAGKTENAVPVVVKKESETRWSARAEAVKPVNEYLCEILQVLEKMIDNENQTTETRSDAEWLYHCMLSYDFLTLLGFWDKILIRIDRVQKKLKDPTMNFDDAPMKALQYHFNGERDVLHDQRVSRGKTQSLPRMGN</sequence>
<dbReference type="Proteomes" id="UP001152320">
    <property type="component" value="Chromosome 20"/>
</dbReference>
<evidence type="ECO:0000313" key="1">
    <source>
        <dbReference type="EMBL" id="KAJ8023194.1"/>
    </source>
</evidence>
<dbReference type="EMBL" id="JAIZAY010000020">
    <property type="protein sequence ID" value="KAJ8023194.1"/>
    <property type="molecule type" value="Genomic_DNA"/>
</dbReference>